<dbReference type="PANTHER" id="PTHR47938">
    <property type="entry name" value="RESPIRATORY COMPLEX I CHAPERONE (CIA84), PUTATIVE (AFU_ORTHOLOGUE AFUA_2G06020)-RELATED"/>
    <property type="match status" value="1"/>
</dbReference>
<reference evidence="2" key="1">
    <citation type="submission" date="2022-10" db="EMBL/GenBank/DDBJ databases">
        <title>Tapping the CABI collections for fungal endophytes: first genome assemblies for Collariella, Neodidymelliopsis, Ascochyta clinopodiicola, Didymella pomorum, Didymosphaeria variabile, Neocosmospora piperis and Neocucurbitaria cava.</title>
        <authorList>
            <person name="Hill R."/>
        </authorList>
    </citation>
    <scope>NUCLEOTIDE SEQUENCE</scope>
    <source>
        <strain evidence="2">IMI 356814</strain>
    </source>
</reference>
<organism evidence="2 3">
    <name type="scientific">Neocucurbitaria cava</name>
    <dbReference type="NCBI Taxonomy" id="798079"/>
    <lineage>
        <taxon>Eukaryota</taxon>
        <taxon>Fungi</taxon>
        <taxon>Dikarya</taxon>
        <taxon>Ascomycota</taxon>
        <taxon>Pezizomycotina</taxon>
        <taxon>Dothideomycetes</taxon>
        <taxon>Pleosporomycetidae</taxon>
        <taxon>Pleosporales</taxon>
        <taxon>Pleosporineae</taxon>
        <taxon>Cucurbitariaceae</taxon>
        <taxon>Neocucurbitaria</taxon>
    </lineage>
</organism>
<keyword evidence="3" id="KW-1185">Reference proteome</keyword>
<evidence type="ECO:0008006" key="4">
    <source>
        <dbReference type="Google" id="ProtNLM"/>
    </source>
</evidence>
<dbReference type="EMBL" id="JAPEUY010000006">
    <property type="protein sequence ID" value="KAJ4372526.1"/>
    <property type="molecule type" value="Genomic_DNA"/>
</dbReference>
<evidence type="ECO:0000256" key="1">
    <source>
        <dbReference type="SAM" id="MobiDB-lite"/>
    </source>
</evidence>
<dbReference type="Proteomes" id="UP001140560">
    <property type="component" value="Unassembled WGS sequence"/>
</dbReference>
<protein>
    <recommendedName>
        <fullName evidence="4">Pentatricopeptide repeat-containing protein</fullName>
    </recommendedName>
</protein>
<dbReference type="AlphaFoldDB" id="A0A9W8YDG4"/>
<evidence type="ECO:0000313" key="2">
    <source>
        <dbReference type="EMBL" id="KAJ4372526.1"/>
    </source>
</evidence>
<gene>
    <name evidence="2" type="ORF">N0V83_004301</name>
</gene>
<evidence type="ECO:0000313" key="3">
    <source>
        <dbReference type="Proteomes" id="UP001140560"/>
    </source>
</evidence>
<feature type="region of interest" description="Disordered" evidence="1">
    <location>
        <begin position="252"/>
        <end position="284"/>
    </location>
</feature>
<name>A0A9W8YDG4_9PLEO</name>
<accession>A0A9W8YDG4</accession>
<dbReference type="InterPro" id="IPR011990">
    <property type="entry name" value="TPR-like_helical_dom_sf"/>
</dbReference>
<dbReference type="PANTHER" id="PTHR47938:SF35">
    <property type="entry name" value="PENTATRICOPEPTIDE REPEAT-CONTAINING PROTEIN 4, MITOCHONDRIAL-RELATED"/>
    <property type="match status" value="1"/>
</dbReference>
<dbReference type="OrthoDB" id="185373at2759"/>
<dbReference type="GO" id="GO:0003729">
    <property type="term" value="F:mRNA binding"/>
    <property type="evidence" value="ECO:0007669"/>
    <property type="project" value="TreeGrafter"/>
</dbReference>
<sequence>MFLSGKDEQALKEWEQDHSLDCARHDYEPEHLEAGARLHALAGNADRAREVMEKLYALYPDWDPSVMMTVFRAHTSSASEQHHKLAKDIYKWMKEKRGNEVSIDDYDSWLVGFLEAQHLHYAKLVFRDMIKNERLITTGSAEHIEEVLKRLHMLYRLGDDISKMTSIALDLLSVLPQAYHLHVFGDWMKSAVVHKAPGAAAQILDMMFQRGSKPQTFHFNMLLEALLRTKEDPNILKAENIGWRMIEEASKPHKEAMRSDSTTEIISKRHKRKKRPATTDAARKVPKADVATLALIMHHHAQNLQWEHVDYLARQLKQTSIEPNTMIMNVLIDNKCRQGAYVEAFAIYKALTSPIEGNSTVEGDSIIEGNSTSASAEDIFPDGATIRCLWKTLRLALSSKSFRDDPNLPSPRDLLKETVSWWTLSRSRYDASRFLQGLAGADHGAITALMLHCFSFTSDLPGSLIVLHVLRHKFDIFPTDKVAEILRRQVAWVDLTTETKAVRIHFAQQSRNGSGQREREKVARVYEILRERRMGKMGLGGKGQDRMGVEEMGDVELNLLSEFVRVVLKRRHPPDVVEAMLDDARKSVGLPDLPTGDLDAFEVA</sequence>
<dbReference type="Gene3D" id="1.25.40.10">
    <property type="entry name" value="Tetratricopeptide repeat domain"/>
    <property type="match status" value="1"/>
</dbReference>
<comment type="caution">
    <text evidence="2">The sequence shown here is derived from an EMBL/GenBank/DDBJ whole genome shotgun (WGS) entry which is preliminary data.</text>
</comment>
<proteinExistence type="predicted"/>